<dbReference type="Pfam" id="PF09860">
    <property type="entry name" value="DUF2087"/>
    <property type="match status" value="1"/>
</dbReference>
<evidence type="ECO:0000313" key="3">
    <source>
        <dbReference type="Proteomes" id="UP000487350"/>
    </source>
</evidence>
<protein>
    <submittedName>
        <fullName evidence="2">DUF2087 domain-containing protein</fullName>
    </submittedName>
</protein>
<evidence type="ECO:0000313" key="2">
    <source>
        <dbReference type="EMBL" id="MRD49017.1"/>
    </source>
</evidence>
<gene>
    <name evidence="2" type="ORF">GHT07_17205</name>
</gene>
<accession>A0A844BC39</accession>
<dbReference type="EMBL" id="WJBU01000018">
    <property type="protein sequence ID" value="MRD49017.1"/>
    <property type="molecule type" value="Genomic_DNA"/>
</dbReference>
<dbReference type="OrthoDB" id="6867569at2"/>
<reference evidence="2 3" key="1">
    <citation type="submission" date="2019-11" db="EMBL/GenBank/DDBJ databases">
        <title>Caenimonas koreensis gen. nov., sp. nov., isolated from activated sludge.</title>
        <authorList>
            <person name="Seung H.R."/>
        </authorList>
    </citation>
    <scope>NUCLEOTIDE SEQUENCE [LARGE SCALE GENOMIC DNA]</scope>
    <source>
        <strain evidence="2 3">EMB320</strain>
    </source>
</reference>
<dbReference type="AlphaFoldDB" id="A0A844BC39"/>
<proteinExistence type="predicted"/>
<dbReference type="RefSeq" id="WP_153586327.1">
    <property type="nucleotide sequence ID" value="NZ_WJBU01000018.1"/>
</dbReference>
<dbReference type="Proteomes" id="UP000487350">
    <property type="component" value="Unassembled WGS sequence"/>
</dbReference>
<keyword evidence="3" id="KW-1185">Reference proteome</keyword>
<feature type="domain" description="DUF2087" evidence="1">
    <location>
        <begin position="106"/>
        <end position="175"/>
    </location>
</feature>
<dbReference type="InterPro" id="IPR018656">
    <property type="entry name" value="DUF2087"/>
</dbReference>
<organism evidence="2 3">
    <name type="scientific">Caenimonas koreensis DSM 17982</name>
    <dbReference type="NCBI Taxonomy" id="1121255"/>
    <lineage>
        <taxon>Bacteria</taxon>
        <taxon>Pseudomonadati</taxon>
        <taxon>Pseudomonadota</taxon>
        <taxon>Betaproteobacteria</taxon>
        <taxon>Burkholderiales</taxon>
        <taxon>Comamonadaceae</taxon>
        <taxon>Caenimonas</taxon>
    </lineage>
</organism>
<comment type="caution">
    <text evidence="2">The sequence shown here is derived from an EMBL/GenBank/DDBJ whole genome shotgun (WGS) entry which is preliminary data.</text>
</comment>
<evidence type="ECO:0000259" key="1">
    <source>
        <dbReference type="Pfam" id="PF09860"/>
    </source>
</evidence>
<name>A0A844BC39_9BURK</name>
<sequence length="197" mass="22334">MPKLLVPFATPDLSSLAKSLKGYLDERHNAGKALPSHVELLNLLARAAGHRNYQALKAAAPVAHAAPTTTDVRAARRSRVAPEQVDARELSATARKTLMQFDAQGRLVRLPNKLSVQQMACWALWTQFAANRDYTEKEVNAILNLHHKFGDPATLRRELVNMKLLGRECDCSRYWKEPRRPDEETRRFLRAWRAGSR</sequence>